<protein>
    <submittedName>
        <fullName evidence="3">Uncharacterized protein</fullName>
    </submittedName>
</protein>
<keyword evidence="2" id="KW-0812">Transmembrane</keyword>
<evidence type="ECO:0000313" key="3">
    <source>
        <dbReference type="EMBL" id="KGF71747.1"/>
    </source>
</evidence>
<reference evidence="3 4" key="1">
    <citation type="journal article" date="2014" name="Mol. Ecol.">
        <title>Evolution of Synechococcus.</title>
        <authorList>
            <person name="Dvorak P."/>
            <person name="Casamatta D."/>
            <person name="Hasler P."/>
            <person name="Poulickova A."/>
            <person name="Ondrej V."/>
            <person name="Sanges R."/>
        </authorList>
    </citation>
    <scope>NUCLEOTIDE SEQUENCE [LARGE SCALE GENOMIC DNA]</scope>
    <source>
        <strain evidence="3 4">CAUP A 1101</strain>
    </source>
</reference>
<gene>
    <name evidence="3" type="ORF">DO97_15835</name>
</gene>
<dbReference type="AlphaFoldDB" id="A0A098TIE1"/>
<sequence length="78" mass="8834">MTQSTEIEIRDLILSLDKKFDVFAARTEEKLTSIDQRLERLEKRVDSQDNRLWAFVAAAFLTVLGFLAKLAFFPGGAA</sequence>
<evidence type="ECO:0000313" key="4">
    <source>
        <dbReference type="Proteomes" id="UP000030170"/>
    </source>
</evidence>
<dbReference type="EMBL" id="JJML01000053">
    <property type="protein sequence ID" value="KGF71747.1"/>
    <property type="molecule type" value="Genomic_DNA"/>
</dbReference>
<keyword evidence="2" id="KW-0472">Membrane</keyword>
<dbReference type="RefSeq" id="WP_036535896.1">
    <property type="nucleotide sequence ID" value="NZ_JJML01000053.1"/>
</dbReference>
<proteinExistence type="predicted"/>
<organism evidence="3 4">
    <name type="scientific">Neosynechococcus sphagnicola sy1</name>
    <dbReference type="NCBI Taxonomy" id="1497020"/>
    <lineage>
        <taxon>Bacteria</taxon>
        <taxon>Bacillati</taxon>
        <taxon>Cyanobacteriota</taxon>
        <taxon>Cyanophyceae</taxon>
        <taxon>Neosynechococcales</taxon>
        <taxon>Neosynechococcaceae</taxon>
        <taxon>Neosynechococcus</taxon>
    </lineage>
</organism>
<dbReference type="Proteomes" id="UP000030170">
    <property type="component" value="Unassembled WGS sequence"/>
</dbReference>
<keyword evidence="1" id="KW-0175">Coiled coil</keyword>
<accession>A0A098TIE1</accession>
<keyword evidence="4" id="KW-1185">Reference proteome</keyword>
<comment type="caution">
    <text evidence="3">The sequence shown here is derived from an EMBL/GenBank/DDBJ whole genome shotgun (WGS) entry which is preliminary data.</text>
</comment>
<keyword evidence="2" id="KW-1133">Transmembrane helix</keyword>
<evidence type="ECO:0000256" key="1">
    <source>
        <dbReference type="SAM" id="Coils"/>
    </source>
</evidence>
<dbReference type="OrthoDB" id="427133at2"/>
<name>A0A098TIE1_9CYAN</name>
<feature type="coiled-coil region" evidence="1">
    <location>
        <begin position="24"/>
        <end position="51"/>
    </location>
</feature>
<feature type="transmembrane region" description="Helical" evidence="2">
    <location>
        <begin position="52"/>
        <end position="72"/>
    </location>
</feature>
<evidence type="ECO:0000256" key="2">
    <source>
        <dbReference type="SAM" id="Phobius"/>
    </source>
</evidence>